<dbReference type="OrthoDB" id="2963168at2759"/>
<comment type="caution">
    <text evidence="1">The sequence shown here is derived from an EMBL/GenBank/DDBJ whole genome shotgun (WGS) entry which is preliminary data.</text>
</comment>
<dbReference type="EMBL" id="BDIP01001861">
    <property type="protein sequence ID" value="GIQ85283.1"/>
    <property type="molecule type" value="Genomic_DNA"/>
</dbReference>
<keyword evidence="2" id="KW-1185">Reference proteome</keyword>
<sequence>QRVKDRFGGRVKCIINPPQPGAAVVIGAVHYGSNPSVIKARVSRFTYGVKFGSTFRPGNELHQKHEDKKVWDEKTQTFRLNNQFRAFVKVGELVAVDHEVTHGYFPVYDDQTEIEFQMFHCDFNPFFATERGVTPLGNSVCVEVPAEGQRGVDAVMHFGDTEIRMEVIPLDKSFPSRDTTVKFSCK</sequence>
<dbReference type="Proteomes" id="UP000265618">
    <property type="component" value="Unassembled WGS sequence"/>
</dbReference>
<evidence type="ECO:0000313" key="2">
    <source>
        <dbReference type="Proteomes" id="UP000265618"/>
    </source>
</evidence>
<name>A0A9K3D019_9EUKA</name>
<gene>
    <name evidence="1" type="ORF">KIPB_006922</name>
</gene>
<feature type="non-terminal residue" evidence="1">
    <location>
        <position position="1"/>
    </location>
</feature>
<accession>A0A9K3D019</accession>
<reference evidence="1 2" key="1">
    <citation type="journal article" date="2018" name="PLoS ONE">
        <title>The draft genome of Kipferlia bialata reveals reductive genome evolution in fornicate parasites.</title>
        <authorList>
            <person name="Tanifuji G."/>
            <person name="Takabayashi S."/>
            <person name="Kume K."/>
            <person name="Takagi M."/>
            <person name="Nakayama T."/>
            <person name="Kamikawa R."/>
            <person name="Inagaki Y."/>
            <person name="Hashimoto T."/>
        </authorList>
    </citation>
    <scope>NUCLEOTIDE SEQUENCE [LARGE SCALE GENOMIC DNA]</scope>
    <source>
        <strain evidence="1">NY0173</strain>
    </source>
</reference>
<proteinExistence type="predicted"/>
<dbReference type="PANTHER" id="PTHR14187">
    <property type="entry name" value="ALPHA KINASE/ELONGATION FACTOR 2 KINASE"/>
    <property type="match status" value="1"/>
</dbReference>
<organism evidence="1 2">
    <name type="scientific">Kipferlia bialata</name>
    <dbReference type="NCBI Taxonomy" id="797122"/>
    <lineage>
        <taxon>Eukaryota</taxon>
        <taxon>Metamonada</taxon>
        <taxon>Carpediemonas-like organisms</taxon>
        <taxon>Kipferlia</taxon>
    </lineage>
</organism>
<dbReference type="PANTHER" id="PTHR14187:SF5">
    <property type="entry name" value="HEAT SHOCK 70 KDA PROTEIN 12A"/>
    <property type="match status" value="1"/>
</dbReference>
<evidence type="ECO:0000313" key="1">
    <source>
        <dbReference type="EMBL" id="GIQ85283.1"/>
    </source>
</evidence>
<protein>
    <submittedName>
        <fullName evidence="1">Uncharacterized protein</fullName>
    </submittedName>
</protein>
<dbReference type="AlphaFoldDB" id="A0A9K3D019"/>